<organism evidence="2 3">
    <name type="scientific">Desulfotruncus arcticus DSM 17038</name>
    <dbReference type="NCBI Taxonomy" id="1121424"/>
    <lineage>
        <taxon>Bacteria</taxon>
        <taxon>Bacillati</taxon>
        <taxon>Bacillota</taxon>
        <taxon>Clostridia</taxon>
        <taxon>Eubacteriales</taxon>
        <taxon>Desulfallaceae</taxon>
        <taxon>Desulfotruncus</taxon>
    </lineage>
</organism>
<feature type="domain" description="Cysteine-rich" evidence="1">
    <location>
        <begin position="214"/>
        <end position="296"/>
    </location>
</feature>
<dbReference type="InterPro" id="IPR051460">
    <property type="entry name" value="HdrC_iron-sulfur_subunit"/>
</dbReference>
<name>A0A1I2U3Z5_9FIRM</name>
<dbReference type="InterPro" id="IPR004017">
    <property type="entry name" value="Cys_rich_dom"/>
</dbReference>
<keyword evidence="3" id="KW-1185">Reference proteome</keyword>
<dbReference type="AlphaFoldDB" id="A0A1I2U3Z5"/>
<evidence type="ECO:0000259" key="1">
    <source>
        <dbReference type="Pfam" id="PF02754"/>
    </source>
</evidence>
<dbReference type="Pfam" id="PF02754">
    <property type="entry name" value="CCG"/>
    <property type="match status" value="1"/>
</dbReference>
<dbReference type="STRING" id="341036.SAMN05660649_02491"/>
<dbReference type="OrthoDB" id="5412852at2"/>
<dbReference type="GO" id="GO:0016491">
    <property type="term" value="F:oxidoreductase activity"/>
    <property type="evidence" value="ECO:0007669"/>
    <property type="project" value="UniProtKB-ARBA"/>
</dbReference>
<dbReference type="GO" id="GO:0005886">
    <property type="term" value="C:plasma membrane"/>
    <property type="evidence" value="ECO:0007669"/>
    <property type="project" value="TreeGrafter"/>
</dbReference>
<sequence>MPLPTGDTIGILADNLRKRKSVLPISAGNATKWASGLSLPRGTKTVLYTGMMYQLIPYIAAMSKAQAGLEDSFLVNFIKLGRQVNKVVNISAFMAMPSKSMKEAYNQILVNIATLLQQAGVQFGYLYEEELYSGALIYDLGVDDLLNEHAHKVYNTFKKHGVKNVITVDPHTTNMLRSVYPTMIKGYDLKVKSYLEVLVERKIQPQNSLNLEAVIHDSCVYARYENVLNEQRTLLTNAGMDVKEPENSGKFTLCCGGPAESLYPKKAKAGAQKRFDQLIKVSSNAVTMCPICFVNLQKAAGDRLHLGDISTYLVQAYCGAGKARATRQGC</sequence>
<protein>
    <submittedName>
        <fullName evidence="2">Fe-S oxidoreductase</fullName>
    </submittedName>
</protein>
<accession>A0A1I2U3Z5</accession>
<dbReference type="RefSeq" id="WP_092471687.1">
    <property type="nucleotide sequence ID" value="NZ_FOOX01000008.1"/>
</dbReference>
<reference evidence="3" key="1">
    <citation type="submission" date="2016-10" db="EMBL/GenBank/DDBJ databases">
        <authorList>
            <person name="Varghese N."/>
            <person name="Submissions S."/>
        </authorList>
    </citation>
    <scope>NUCLEOTIDE SEQUENCE [LARGE SCALE GENOMIC DNA]</scope>
    <source>
        <strain evidence="3">DSM 17038</strain>
    </source>
</reference>
<evidence type="ECO:0000313" key="2">
    <source>
        <dbReference type="EMBL" id="SFG71872.1"/>
    </source>
</evidence>
<proteinExistence type="predicted"/>
<gene>
    <name evidence="2" type="ORF">SAMN05660649_02491</name>
</gene>
<dbReference type="EMBL" id="FOOX01000008">
    <property type="protein sequence ID" value="SFG71872.1"/>
    <property type="molecule type" value="Genomic_DNA"/>
</dbReference>
<dbReference type="Proteomes" id="UP000199337">
    <property type="component" value="Unassembled WGS sequence"/>
</dbReference>
<dbReference type="PANTHER" id="PTHR43255">
    <property type="entry name" value="IRON-SULFUR-BINDING OXIDOREDUCTASE FADF-RELATED-RELATED"/>
    <property type="match status" value="1"/>
</dbReference>
<dbReference type="PANTHER" id="PTHR43255:SF2">
    <property type="entry name" value="HETERODISULFIDE REDUCTASE RELATED PROTEIN"/>
    <property type="match status" value="1"/>
</dbReference>
<evidence type="ECO:0000313" key="3">
    <source>
        <dbReference type="Proteomes" id="UP000199337"/>
    </source>
</evidence>